<dbReference type="Gene3D" id="3.40.50.2300">
    <property type="match status" value="1"/>
</dbReference>
<feature type="modified residue" description="4-aspartylphosphate" evidence="3">
    <location>
        <position position="63"/>
    </location>
</feature>
<dbReference type="EMBL" id="DRHY01000175">
    <property type="protein sequence ID" value="HEC74250.1"/>
    <property type="molecule type" value="Genomic_DNA"/>
</dbReference>
<reference evidence="6" key="1">
    <citation type="journal article" date="2020" name="mSystems">
        <title>Genome- and Community-Level Interaction Insights into Carbon Utilization and Element Cycling Functions of Hydrothermarchaeota in Hydrothermal Sediment.</title>
        <authorList>
            <person name="Zhou Z."/>
            <person name="Liu Y."/>
            <person name="Xu W."/>
            <person name="Pan J."/>
            <person name="Luo Z.H."/>
            <person name="Li M."/>
        </authorList>
    </citation>
    <scope>NUCLEOTIDE SEQUENCE [LARGE SCALE GENOMIC DNA]</scope>
    <source>
        <strain evidence="6">HyVt-380</strain>
    </source>
</reference>
<organism evidence="6">
    <name type="scientific">Methylophaga aminisulfidivorans</name>
    <dbReference type="NCBI Taxonomy" id="230105"/>
    <lineage>
        <taxon>Bacteria</taxon>
        <taxon>Pseudomonadati</taxon>
        <taxon>Pseudomonadota</taxon>
        <taxon>Gammaproteobacteria</taxon>
        <taxon>Thiotrichales</taxon>
        <taxon>Piscirickettsiaceae</taxon>
        <taxon>Methylophaga</taxon>
    </lineage>
</organism>
<feature type="domain" description="Response regulatory" evidence="5">
    <location>
        <begin position="11"/>
        <end position="128"/>
    </location>
</feature>
<dbReference type="InterPro" id="IPR000792">
    <property type="entry name" value="Tscrpt_reg_LuxR_C"/>
</dbReference>
<comment type="caution">
    <text evidence="6">The sequence shown here is derived from an EMBL/GenBank/DDBJ whole genome shotgun (WGS) entry which is preliminary data.</text>
</comment>
<dbReference type="SMART" id="SM00448">
    <property type="entry name" value="REC"/>
    <property type="match status" value="1"/>
</dbReference>
<evidence type="ECO:0000256" key="3">
    <source>
        <dbReference type="PROSITE-ProRule" id="PRU00169"/>
    </source>
</evidence>
<dbReference type="InterPro" id="IPR058245">
    <property type="entry name" value="NreC/VraR/RcsB-like_REC"/>
</dbReference>
<dbReference type="Gene3D" id="1.10.10.10">
    <property type="entry name" value="Winged helix-like DNA-binding domain superfamily/Winged helix DNA-binding domain"/>
    <property type="match status" value="1"/>
</dbReference>
<dbReference type="SUPFAM" id="SSF52172">
    <property type="entry name" value="CheY-like"/>
    <property type="match status" value="1"/>
</dbReference>
<accession>A0A7C1ZVZ8</accession>
<dbReference type="InterPro" id="IPR051015">
    <property type="entry name" value="EvgA-like"/>
</dbReference>
<dbReference type="AlphaFoldDB" id="A0A7C1ZVZ8"/>
<evidence type="ECO:0000259" key="5">
    <source>
        <dbReference type="PROSITE" id="PS50110"/>
    </source>
</evidence>
<protein>
    <submittedName>
        <fullName evidence="6">Response regulator transcription factor</fullName>
    </submittedName>
</protein>
<dbReference type="GO" id="GO:0000160">
    <property type="term" value="P:phosphorelay signal transduction system"/>
    <property type="evidence" value="ECO:0007669"/>
    <property type="project" value="InterPro"/>
</dbReference>
<dbReference type="PRINTS" id="PR00038">
    <property type="entry name" value="HTHLUXR"/>
</dbReference>
<evidence type="ECO:0000256" key="2">
    <source>
        <dbReference type="ARBA" id="ARBA00023125"/>
    </source>
</evidence>
<dbReference type="InterPro" id="IPR036388">
    <property type="entry name" value="WH-like_DNA-bd_sf"/>
</dbReference>
<proteinExistence type="predicted"/>
<dbReference type="PANTHER" id="PTHR45566">
    <property type="entry name" value="HTH-TYPE TRANSCRIPTIONAL REGULATOR YHJB-RELATED"/>
    <property type="match status" value="1"/>
</dbReference>
<dbReference type="Pfam" id="PF00196">
    <property type="entry name" value="GerE"/>
    <property type="match status" value="1"/>
</dbReference>
<evidence type="ECO:0000259" key="4">
    <source>
        <dbReference type="PROSITE" id="PS50043"/>
    </source>
</evidence>
<gene>
    <name evidence="6" type="ORF">ENI26_07745</name>
</gene>
<dbReference type="PROSITE" id="PS50110">
    <property type="entry name" value="RESPONSE_REGULATORY"/>
    <property type="match status" value="1"/>
</dbReference>
<dbReference type="PROSITE" id="PS50043">
    <property type="entry name" value="HTH_LUXR_2"/>
    <property type="match status" value="1"/>
</dbReference>
<dbReference type="CDD" id="cd17535">
    <property type="entry name" value="REC_NarL-like"/>
    <property type="match status" value="1"/>
</dbReference>
<dbReference type="SMART" id="SM00421">
    <property type="entry name" value="HTH_LUXR"/>
    <property type="match status" value="1"/>
</dbReference>
<dbReference type="InterPro" id="IPR011006">
    <property type="entry name" value="CheY-like_superfamily"/>
</dbReference>
<evidence type="ECO:0000256" key="1">
    <source>
        <dbReference type="ARBA" id="ARBA00022553"/>
    </source>
</evidence>
<dbReference type="CDD" id="cd06170">
    <property type="entry name" value="LuxR_C_like"/>
    <property type="match status" value="1"/>
</dbReference>
<keyword evidence="2" id="KW-0238">DNA-binding</keyword>
<dbReference type="PANTHER" id="PTHR45566:SF1">
    <property type="entry name" value="HTH-TYPE TRANSCRIPTIONAL REGULATOR YHJB-RELATED"/>
    <property type="match status" value="1"/>
</dbReference>
<keyword evidence="1 3" id="KW-0597">Phosphoprotein</keyword>
<dbReference type="InterPro" id="IPR001789">
    <property type="entry name" value="Sig_transdc_resp-reg_receiver"/>
</dbReference>
<dbReference type="Pfam" id="PF00072">
    <property type="entry name" value="Response_reg"/>
    <property type="match status" value="1"/>
</dbReference>
<feature type="domain" description="HTH luxR-type" evidence="4">
    <location>
        <begin position="143"/>
        <end position="208"/>
    </location>
</feature>
<dbReference type="SUPFAM" id="SSF46894">
    <property type="entry name" value="C-terminal effector domain of the bipartite response regulators"/>
    <property type="match status" value="1"/>
</dbReference>
<dbReference type="GO" id="GO:0006355">
    <property type="term" value="P:regulation of DNA-templated transcription"/>
    <property type="evidence" value="ECO:0007669"/>
    <property type="project" value="InterPro"/>
</dbReference>
<dbReference type="Proteomes" id="UP000886384">
    <property type="component" value="Unassembled WGS sequence"/>
</dbReference>
<dbReference type="InterPro" id="IPR016032">
    <property type="entry name" value="Sig_transdc_resp-reg_C-effctor"/>
</dbReference>
<sequence>MQRNDKHNTMKLLIADDHELYRDALVMLIKQHFTDYSCRQVSSYDALIQLVESESDWSAFLVDLHMPGLDFEQGIKHIKQRYPDVPLIVITSSDNPDDTQRALAVGALGYILKSMKNNEIVQALELILNHGISIHPAMPTVSAPNSEFNLTPRQQEVLVMMSNGSSNKRIALDLGLSESTVKIHVRAILNSLGVTNRTEAVIKAKQHFNGKSPSN</sequence>
<name>A0A7C1ZVZ8_9GAMM</name>
<dbReference type="GO" id="GO:0003677">
    <property type="term" value="F:DNA binding"/>
    <property type="evidence" value="ECO:0007669"/>
    <property type="project" value="UniProtKB-KW"/>
</dbReference>
<evidence type="ECO:0000313" key="6">
    <source>
        <dbReference type="EMBL" id="HEC74250.1"/>
    </source>
</evidence>